<keyword evidence="3" id="KW-1185">Reference proteome</keyword>
<organism evidence="2 3">
    <name type="scientific">Protopolystoma xenopodis</name>
    <dbReference type="NCBI Taxonomy" id="117903"/>
    <lineage>
        <taxon>Eukaryota</taxon>
        <taxon>Metazoa</taxon>
        <taxon>Spiralia</taxon>
        <taxon>Lophotrochozoa</taxon>
        <taxon>Platyhelminthes</taxon>
        <taxon>Monogenea</taxon>
        <taxon>Polyopisthocotylea</taxon>
        <taxon>Polystomatidea</taxon>
        <taxon>Polystomatidae</taxon>
        <taxon>Protopolystoma</taxon>
    </lineage>
</organism>
<dbReference type="Proteomes" id="UP000784294">
    <property type="component" value="Unassembled WGS sequence"/>
</dbReference>
<dbReference type="AlphaFoldDB" id="A0A448XBG4"/>
<proteinExistence type="predicted"/>
<accession>A0A448XBG4</accession>
<feature type="chain" id="PRO_5019115513" description="Secreted protein" evidence="1">
    <location>
        <begin position="30"/>
        <end position="81"/>
    </location>
</feature>
<protein>
    <recommendedName>
        <fullName evidence="4">Secreted protein</fullName>
    </recommendedName>
</protein>
<dbReference type="EMBL" id="CAAALY010244809">
    <property type="protein sequence ID" value="VEL32880.1"/>
    <property type="molecule type" value="Genomic_DNA"/>
</dbReference>
<evidence type="ECO:0000313" key="2">
    <source>
        <dbReference type="EMBL" id="VEL32880.1"/>
    </source>
</evidence>
<comment type="caution">
    <text evidence="2">The sequence shown here is derived from an EMBL/GenBank/DDBJ whole genome shotgun (WGS) entry which is preliminary data.</text>
</comment>
<keyword evidence="1" id="KW-0732">Signal</keyword>
<evidence type="ECO:0000256" key="1">
    <source>
        <dbReference type="SAM" id="SignalP"/>
    </source>
</evidence>
<evidence type="ECO:0008006" key="4">
    <source>
        <dbReference type="Google" id="ProtNLM"/>
    </source>
</evidence>
<reference evidence="2" key="1">
    <citation type="submission" date="2018-11" db="EMBL/GenBank/DDBJ databases">
        <authorList>
            <consortium name="Pathogen Informatics"/>
        </authorList>
    </citation>
    <scope>NUCLEOTIDE SEQUENCE</scope>
</reference>
<dbReference type="PROSITE" id="PS51257">
    <property type="entry name" value="PROKAR_LIPOPROTEIN"/>
    <property type="match status" value="1"/>
</dbReference>
<sequence>MALCRLRVLLTSLPSLLLISISFLLSCNHQQLNHTASLSKRWGNRISSCGFSLTFKTPSMPPVTAGSLETLNINPKLLIFA</sequence>
<feature type="signal peptide" evidence="1">
    <location>
        <begin position="1"/>
        <end position="29"/>
    </location>
</feature>
<gene>
    <name evidence="2" type="ORF">PXEA_LOCUS26320</name>
</gene>
<evidence type="ECO:0000313" key="3">
    <source>
        <dbReference type="Proteomes" id="UP000784294"/>
    </source>
</evidence>
<name>A0A448XBG4_9PLAT</name>